<accession>A0ABV9L9S7</accession>
<dbReference type="Proteomes" id="UP001595878">
    <property type="component" value="Unassembled WGS sequence"/>
</dbReference>
<evidence type="ECO:0000313" key="1">
    <source>
        <dbReference type="EMBL" id="MFC4690884.1"/>
    </source>
</evidence>
<protein>
    <recommendedName>
        <fullName evidence="3">STAS/SEC14 domain-containing protein</fullName>
    </recommendedName>
</protein>
<gene>
    <name evidence="1" type="ORF">ACFO5T_10635</name>
</gene>
<sequence length="143" mass="16889">MLVSESNLNYELQDIYILDNGTFYFFDNFIISEVKEGVLFDWEMAQEIIAIAESYYGVGQKIAYISNRVHPYSLVPQDWLKFFKAKNFISAFAVVSYSQQERSNILLERLFFKSKIKKFFDLEEAVKWAISEQLKYDDRKTTA</sequence>
<proteinExistence type="predicted"/>
<comment type="caution">
    <text evidence="1">The sequence shown here is derived from an EMBL/GenBank/DDBJ whole genome shotgun (WGS) entry which is preliminary data.</text>
</comment>
<dbReference type="EMBL" id="JBHSHB010000016">
    <property type="protein sequence ID" value="MFC4690884.1"/>
    <property type="molecule type" value="Genomic_DNA"/>
</dbReference>
<organism evidence="1 2">
    <name type="scientific">Dokdonia genika</name>
    <dbReference type="NCBI Taxonomy" id="308113"/>
    <lineage>
        <taxon>Bacteria</taxon>
        <taxon>Pseudomonadati</taxon>
        <taxon>Bacteroidota</taxon>
        <taxon>Flavobacteriia</taxon>
        <taxon>Flavobacteriales</taxon>
        <taxon>Flavobacteriaceae</taxon>
        <taxon>Dokdonia</taxon>
    </lineage>
</organism>
<evidence type="ECO:0008006" key="3">
    <source>
        <dbReference type="Google" id="ProtNLM"/>
    </source>
</evidence>
<reference evidence="2" key="1">
    <citation type="journal article" date="2019" name="Int. J. Syst. Evol. Microbiol.">
        <title>The Global Catalogue of Microorganisms (GCM) 10K type strain sequencing project: providing services to taxonomists for standard genome sequencing and annotation.</title>
        <authorList>
            <consortium name="The Broad Institute Genomics Platform"/>
            <consortium name="The Broad Institute Genome Sequencing Center for Infectious Disease"/>
            <person name="Wu L."/>
            <person name="Ma J."/>
        </authorList>
    </citation>
    <scope>NUCLEOTIDE SEQUENCE [LARGE SCALE GENOMIC DNA]</scope>
    <source>
        <strain evidence="2">CGMCC 4.7427</strain>
    </source>
</reference>
<dbReference type="RefSeq" id="WP_380034242.1">
    <property type="nucleotide sequence ID" value="NZ_JBHSHB010000016.1"/>
</dbReference>
<keyword evidence="2" id="KW-1185">Reference proteome</keyword>
<evidence type="ECO:0000313" key="2">
    <source>
        <dbReference type="Proteomes" id="UP001595878"/>
    </source>
</evidence>
<name>A0ABV9L9S7_9FLAO</name>